<dbReference type="RefSeq" id="WP_214382672.1">
    <property type="nucleotide sequence ID" value="NZ_CP075566.1"/>
</dbReference>
<evidence type="ECO:0000313" key="2">
    <source>
        <dbReference type="Proteomes" id="UP000681155"/>
    </source>
</evidence>
<evidence type="ECO:0008006" key="3">
    <source>
        <dbReference type="Google" id="ProtNLM"/>
    </source>
</evidence>
<reference evidence="1 2" key="1">
    <citation type="submission" date="2021-05" db="EMBL/GenBank/DDBJ databases">
        <title>Complete genome of the cytokinin-producing biocontrol strain Pseudomonas fluorescens G20-18.</title>
        <authorList>
            <person name="Nielsen T.K."/>
            <person name="Mekureyaw M.F."/>
            <person name="Hansen L.H."/>
            <person name="Nicolaisen M.H."/>
            <person name="Roitsch T.G."/>
            <person name="Hennessy R.C."/>
        </authorList>
    </citation>
    <scope>NUCLEOTIDE SEQUENCE [LARGE SCALE GENOMIC DNA]</scope>
    <source>
        <strain evidence="1 2">G20-18</strain>
    </source>
</reference>
<gene>
    <name evidence="1" type="ORF">KJF94_08895</name>
</gene>
<protein>
    <recommendedName>
        <fullName evidence="3">Site-specific integrase</fullName>
    </recommendedName>
</protein>
<dbReference type="EMBL" id="CP075566">
    <property type="protein sequence ID" value="QVW25645.1"/>
    <property type="molecule type" value="Genomic_DNA"/>
</dbReference>
<proteinExistence type="predicted"/>
<dbReference type="Proteomes" id="UP000681155">
    <property type="component" value="Chromosome"/>
</dbReference>
<organism evidence="1 2">
    <name type="scientific">Pseudomonas hormoni</name>
    <dbReference type="NCBI Taxonomy" id="3093767"/>
    <lineage>
        <taxon>Bacteria</taxon>
        <taxon>Pseudomonadati</taxon>
        <taxon>Pseudomonadota</taxon>
        <taxon>Gammaproteobacteria</taxon>
        <taxon>Pseudomonadales</taxon>
        <taxon>Pseudomonadaceae</taxon>
        <taxon>Pseudomonas</taxon>
    </lineage>
</organism>
<accession>A0ABX8F1P0</accession>
<evidence type="ECO:0000313" key="1">
    <source>
        <dbReference type="EMBL" id="QVW25645.1"/>
    </source>
</evidence>
<keyword evidence="2" id="KW-1185">Reference proteome</keyword>
<name>A0ABX8F1P0_9PSED</name>
<sequence>MPKATKSIDPYVRVDMLLKQARERNNSEKRPSFEARWLISGTIGSSIWTTTSPGSDEITTINFDRVLSDGSKLTDESNSLVLRAIQVWAFNLRMGAVVDSQFSPQRWHRFIDYSVRLSSWLVRHKERFLPEKYAFGLVTLDAIEELLKELINGGWSQALCVKERVLEFFHEATGNLTPIEILIDNPDGLSEDFKDAVISWLRSNYGYSYRRLKAGLLGASVSRKFLTANFGIGSAGMSANLKAFFRQFEPKLHGTLLVPARSVRRYPSQNTIGIAEIDKGGLKENHLLDEITFLSYFFTAHPQTYDLIPFLEINKKRIVSELYLSISRGSHTKLIPLTIGLHAINQAAKWVIIYGEAIISAAIYYAEEFEKIHYSTTLNHQYQKKKKLFEATKHQWTYIDPCSGEVCSLCDVLNIQTPVAKSVSVLEPDLRTMVEAFVGACAVLIAILKPIRNKELCNLKRDSLAINPLFGGCYLEHLQGKTGVMGINFQIARDIPSITARGIQLLQVLGSRLSTIYGDSTDHAKDLFYLPGLGFKKPGKKTNSAQTNRCIDRFCDLINIPLDKAGRRWYLRVHEMRKFFLLITNRHQGPLVNEALRHAAGHNNRAHLYAYIALDEYDDDYLRFESECVDEKLINLEVGRIDKTKNEGLVSLYDVCCKHFKVSSLSSINASDILNLLMSLRLNKNYEISTCAIVSADYDSEVLEIEFAIRIGSKVDESFHT</sequence>